<comment type="caution">
    <text evidence="1">The sequence shown here is derived from an EMBL/GenBank/DDBJ whole genome shotgun (WGS) entry which is preliminary data.</text>
</comment>
<dbReference type="OrthoDB" id="9767470at2"/>
<name>A0A233RG79_9GAMM</name>
<protein>
    <recommendedName>
        <fullName evidence="3">DUF3422 domain-containing protein</fullName>
    </recommendedName>
</protein>
<sequence>MHSHPLREQIIAEVHARPFQELQGPLGMRHIAVTYDDVPLSEIKASVARLSDLLELRETTGKSRFWQGENDQLTLRFEAHHEFYTLTLTALNRLELPQLPPAWLDSAPGSFLCGAEILFRDHQSEANEQAWLEQHFGEHQVNSSLVMSKVGQIWTDFYPREDSGLVRVLVEDRGLQLRQAGRLLQRIYEIETYRHIALLALPLANKVVPVINQLENELVELSTRVATEEPSKLLHQLMDLAERLEALSAQTSNRFSAAEAYFTLVNKRIAELRETRIEGRQTVEQFMDRRLDPATRTCRAAGQRIEQLSRRLARTTQLVRSQVDLSVEQQNRDMLSSLSKRAGEQLRLQAKLESFSIIVVTYYAFDLLDRTLRNLVENEEYRHLMEAGLSISVPFIALLLWIYIRRLLRGVGED</sequence>
<keyword evidence="2" id="KW-1185">Reference proteome</keyword>
<organism evidence="1 2">
    <name type="scientific">Oceanimonas doudoroffii</name>
    <dbReference type="NCBI Taxonomy" id="84158"/>
    <lineage>
        <taxon>Bacteria</taxon>
        <taxon>Pseudomonadati</taxon>
        <taxon>Pseudomonadota</taxon>
        <taxon>Gammaproteobacteria</taxon>
        <taxon>Aeromonadales</taxon>
        <taxon>Aeromonadaceae</taxon>
        <taxon>Oceanimonas</taxon>
    </lineage>
</organism>
<dbReference type="Proteomes" id="UP000242757">
    <property type="component" value="Unassembled WGS sequence"/>
</dbReference>
<dbReference type="EMBL" id="NBIM01000001">
    <property type="protein sequence ID" value="OXY82397.1"/>
    <property type="molecule type" value="Genomic_DNA"/>
</dbReference>
<accession>A0A233RG79</accession>
<dbReference type="InterPro" id="IPR021830">
    <property type="entry name" value="DUF3422"/>
</dbReference>
<evidence type="ECO:0008006" key="3">
    <source>
        <dbReference type="Google" id="ProtNLM"/>
    </source>
</evidence>
<dbReference type="Pfam" id="PF11902">
    <property type="entry name" value="DUF3422"/>
    <property type="match status" value="1"/>
</dbReference>
<dbReference type="AlphaFoldDB" id="A0A233RG79"/>
<gene>
    <name evidence="1" type="ORF">B6S08_02360</name>
</gene>
<reference evidence="1 2" key="1">
    <citation type="submission" date="2017-08" db="EMBL/GenBank/DDBJ databases">
        <title>A Genome Sequence of Oceanimonas doudoroffii ATCC 27123T.</title>
        <authorList>
            <person name="Brennan M.A."/>
            <person name="Maclea K.S."/>
            <person name="Mcclelland W.D."/>
            <person name="Trachtenberg A.M."/>
        </authorList>
    </citation>
    <scope>NUCLEOTIDE SEQUENCE [LARGE SCALE GENOMIC DNA]</scope>
    <source>
        <strain evidence="1 2">ATCC 27123</strain>
    </source>
</reference>
<dbReference type="RefSeq" id="WP_094199177.1">
    <property type="nucleotide sequence ID" value="NZ_NBIM01000001.1"/>
</dbReference>
<proteinExistence type="predicted"/>
<evidence type="ECO:0000313" key="1">
    <source>
        <dbReference type="EMBL" id="OXY82397.1"/>
    </source>
</evidence>
<evidence type="ECO:0000313" key="2">
    <source>
        <dbReference type="Proteomes" id="UP000242757"/>
    </source>
</evidence>